<feature type="transmembrane region" description="Helical" evidence="1">
    <location>
        <begin position="24"/>
        <end position="45"/>
    </location>
</feature>
<organism evidence="2 3">
    <name type="scientific">Candidatus Campbellbacteria bacterium CG22_combo_CG10-13_8_21_14_all_36_13</name>
    <dbReference type="NCBI Taxonomy" id="1974529"/>
    <lineage>
        <taxon>Bacteria</taxon>
        <taxon>Candidatus Campbelliibacteriota</taxon>
    </lineage>
</organism>
<dbReference type="InterPro" id="IPR008910">
    <property type="entry name" value="MSC_TM_helix"/>
</dbReference>
<evidence type="ECO:0000256" key="1">
    <source>
        <dbReference type="SAM" id="Phobius"/>
    </source>
</evidence>
<accession>A0A2H0DYR5</accession>
<dbReference type="AlphaFoldDB" id="A0A2H0DYR5"/>
<keyword evidence="1" id="KW-1133">Transmembrane helix</keyword>
<reference evidence="2 3" key="1">
    <citation type="submission" date="2017-09" db="EMBL/GenBank/DDBJ databases">
        <title>Depth-based differentiation of microbial function through sediment-hosted aquifers and enrichment of novel symbionts in the deep terrestrial subsurface.</title>
        <authorList>
            <person name="Probst A.J."/>
            <person name="Ladd B."/>
            <person name="Jarett J.K."/>
            <person name="Geller-Mcgrath D.E."/>
            <person name="Sieber C.M."/>
            <person name="Emerson J.B."/>
            <person name="Anantharaman K."/>
            <person name="Thomas B.C."/>
            <person name="Malmstrom R."/>
            <person name="Stieglmeier M."/>
            <person name="Klingl A."/>
            <person name="Woyke T."/>
            <person name="Ryan C.M."/>
            <person name="Banfield J.F."/>
        </authorList>
    </citation>
    <scope>NUCLEOTIDE SEQUENCE [LARGE SCALE GENOMIC DNA]</scope>
    <source>
        <strain evidence="2">CG22_combo_CG10-13_8_21_14_all_36_13</strain>
    </source>
</reference>
<dbReference type="Gene3D" id="1.10.287.1260">
    <property type="match status" value="2"/>
</dbReference>
<proteinExistence type="predicted"/>
<feature type="transmembrane region" description="Helical" evidence="1">
    <location>
        <begin position="159"/>
        <end position="180"/>
    </location>
</feature>
<feature type="transmembrane region" description="Helical" evidence="1">
    <location>
        <begin position="82"/>
        <end position="104"/>
    </location>
</feature>
<name>A0A2H0DYR5_9BACT</name>
<evidence type="ECO:0000313" key="3">
    <source>
        <dbReference type="Proteomes" id="UP000231143"/>
    </source>
</evidence>
<dbReference type="Pfam" id="PF05552">
    <property type="entry name" value="MS_channel_1st_1"/>
    <property type="match status" value="2"/>
</dbReference>
<keyword evidence="1" id="KW-0812">Transmembrane</keyword>
<evidence type="ECO:0000313" key="2">
    <source>
        <dbReference type="EMBL" id="PIP87121.1"/>
    </source>
</evidence>
<sequence length="226" mass="24116">MLINTWGDVLTRSFQDLWLGVVDFIPNFVVALIIFILGWVIGSVLGKAVAQIVGSLKLDNALRSAGFENTISRAGFKLNSGAFLGVLVKWFVIIVFLVASLDVLGLSQVNAFLQQVVLLFLPNVIVAVLIMLVAVVIADAMENMVIGSAKAAHVKSANFLGTLTRWAIWVFAALAALSQLGVATAFIQTLFTGVIIALALAFGLSFGIGGQKAAADYIEKLKKDLH</sequence>
<dbReference type="EMBL" id="PCTT01000023">
    <property type="protein sequence ID" value="PIP87121.1"/>
    <property type="molecule type" value="Genomic_DNA"/>
</dbReference>
<feature type="transmembrane region" description="Helical" evidence="1">
    <location>
        <begin position="186"/>
        <end position="208"/>
    </location>
</feature>
<gene>
    <name evidence="2" type="ORF">COW81_01735</name>
</gene>
<feature type="transmembrane region" description="Helical" evidence="1">
    <location>
        <begin position="116"/>
        <end position="138"/>
    </location>
</feature>
<evidence type="ECO:0008006" key="4">
    <source>
        <dbReference type="Google" id="ProtNLM"/>
    </source>
</evidence>
<protein>
    <recommendedName>
        <fullName evidence="4">Small-conductance mechanosensitive ion channel</fullName>
    </recommendedName>
</protein>
<keyword evidence="1" id="KW-0472">Membrane</keyword>
<comment type="caution">
    <text evidence="2">The sequence shown here is derived from an EMBL/GenBank/DDBJ whole genome shotgun (WGS) entry which is preliminary data.</text>
</comment>
<dbReference type="Proteomes" id="UP000231143">
    <property type="component" value="Unassembled WGS sequence"/>
</dbReference>